<dbReference type="OrthoDB" id="8374816at2"/>
<keyword evidence="1" id="KW-0472">Membrane</keyword>
<name>A0A6I4SW76_9SPHN</name>
<proteinExistence type="predicted"/>
<feature type="transmembrane region" description="Helical" evidence="1">
    <location>
        <begin position="7"/>
        <end position="27"/>
    </location>
</feature>
<comment type="caution">
    <text evidence="2">The sequence shown here is derived from an EMBL/GenBank/DDBJ whole genome shotgun (WGS) entry which is preliminary data.</text>
</comment>
<evidence type="ECO:0000313" key="3">
    <source>
        <dbReference type="Proteomes" id="UP000433652"/>
    </source>
</evidence>
<dbReference type="Proteomes" id="UP000433652">
    <property type="component" value="Unassembled WGS sequence"/>
</dbReference>
<dbReference type="RefSeq" id="WP_159794155.1">
    <property type="nucleotide sequence ID" value="NZ_WTYM01000036.1"/>
</dbReference>
<evidence type="ECO:0000256" key="1">
    <source>
        <dbReference type="SAM" id="Phobius"/>
    </source>
</evidence>
<organism evidence="2 3">
    <name type="scientific">Croceibacterium salegens</name>
    <dbReference type="NCBI Taxonomy" id="1737568"/>
    <lineage>
        <taxon>Bacteria</taxon>
        <taxon>Pseudomonadati</taxon>
        <taxon>Pseudomonadota</taxon>
        <taxon>Alphaproteobacteria</taxon>
        <taxon>Sphingomonadales</taxon>
        <taxon>Erythrobacteraceae</taxon>
        <taxon>Croceibacterium</taxon>
    </lineage>
</organism>
<protein>
    <submittedName>
        <fullName evidence="2">Uncharacterized protein</fullName>
    </submittedName>
</protein>
<feature type="transmembrane region" description="Helical" evidence="1">
    <location>
        <begin position="47"/>
        <end position="64"/>
    </location>
</feature>
<accession>A0A6I4SW76</accession>
<evidence type="ECO:0000313" key="2">
    <source>
        <dbReference type="EMBL" id="MXO59599.1"/>
    </source>
</evidence>
<sequence>MGSLFNVVFRIVSSLVGILMICVGGIWILQGLNIAFLDSFMANDKQWVLWGAVLALFGLGQVVWSNTRR</sequence>
<gene>
    <name evidence="2" type="ORF">GRI89_08600</name>
</gene>
<dbReference type="EMBL" id="WTYM01000036">
    <property type="protein sequence ID" value="MXO59599.1"/>
    <property type="molecule type" value="Genomic_DNA"/>
</dbReference>
<keyword evidence="1" id="KW-1133">Transmembrane helix</keyword>
<keyword evidence="3" id="KW-1185">Reference proteome</keyword>
<dbReference type="AlphaFoldDB" id="A0A6I4SW76"/>
<reference evidence="2 3" key="1">
    <citation type="submission" date="2019-12" db="EMBL/GenBank/DDBJ databases">
        <title>Genomic-based taxomic classification of the family Erythrobacteraceae.</title>
        <authorList>
            <person name="Xu L."/>
        </authorList>
    </citation>
    <scope>NUCLEOTIDE SEQUENCE [LARGE SCALE GENOMIC DNA]</scope>
    <source>
        <strain evidence="2 3">MCCC 1K01500</strain>
    </source>
</reference>
<keyword evidence="1" id="KW-0812">Transmembrane</keyword>